<dbReference type="EMBL" id="QICA01000015">
    <property type="protein sequence ID" value="RNL37190.1"/>
    <property type="molecule type" value="Genomic_DNA"/>
</dbReference>
<gene>
    <name evidence="6" type="ORF">DMP10_08925</name>
</gene>
<dbReference type="PROSITE" id="PS00622">
    <property type="entry name" value="HTH_LUXR_1"/>
    <property type="match status" value="1"/>
</dbReference>
<sequence>MTLLFYYTLLIMFFYTIVAATSLSAFYVSHRRTFLYATLGFTFYFFDVSLVFKDNFITPDAVFEAASFYDVGHPYTSIITGGGAFLFLWLAACRYCREERPVVRFAPVALWAVLSLAAYQLIENPQWREFVYYNLRAVLQLLCYALLAWWYTHSPDPERRSIMKSHRTAFFWAIGLTCGIILENVYVQLIFDPGSIPRGMWVLAERSPMENLLFICYGLAVLRGASVSLQLRARELPEGDDPLLAESIDRLLPLYSRTYDLSKREEEVLRHALMGKDNQNIASALTLSAGTVKVHMHNILKKTGHANRAELAADFWER</sequence>
<feature type="transmembrane region" description="Helical" evidence="4">
    <location>
        <begin position="72"/>
        <end position="90"/>
    </location>
</feature>
<proteinExistence type="predicted"/>
<dbReference type="SUPFAM" id="SSF46894">
    <property type="entry name" value="C-terminal effector domain of the bipartite response regulators"/>
    <property type="match status" value="1"/>
</dbReference>
<dbReference type="AlphaFoldDB" id="A0A3N0AR46"/>
<evidence type="ECO:0000313" key="7">
    <source>
        <dbReference type="Proteomes" id="UP000278327"/>
    </source>
</evidence>
<dbReference type="RefSeq" id="WP_117284534.1">
    <property type="nucleotide sequence ID" value="NZ_JAMTCE010000009.1"/>
</dbReference>
<dbReference type="PANTHER" id="PTHR44688">
    <property type="entry name" value="DNA-BINDING TRANSCRIPTIONAL ACTIVATOR DEVR_DOSR"/>
    <property type="match status" value="1"/>
</dbReference>
<dbReference type="Proteomes" id="UP000278327">
    <property type="component" value="Unassembled WGS sequence"/>
</dbReference>
<dbReference type="CDD" id="cd06170">
    <property type="entry name" value="LuxR_C_like"/>
    <property type="match status" value="1"/>
</dbReference>
<evidence type="ECO:0000313" key="6">
    <source>
        <dbReference type="EMBL" id="RNL37190.1"/>
    </source>
</evidence>
<dbReference type="SMART" id="SM00421">
    <property type="entry name" value="HTH_LUXR"/>
    <property type="match status" value="1"/>
</dbReference>
<reference evidence="6 7" key="1">
    <citation type="journal article" date="2019" name="Microbiol. Resour. Announc.">
        <title>Draft Genome Sequences of Type Strains of Gordonibacter faecihominis, Paraeggerthella hongkongensis, Parvibacter caecicola,Slackia equolifaciens, Slackia faecicanis, and Slackia isoflavoniconvertens.</title>
        <authorList>
            <person name="Danylec N."/>
            <person name="Stoll D.A."/>
            <person name="Dotsch A."/>
            <person name="Huch M."/>
        </authorList>
    </citation>
    <scope>NUCLEOTIDE SEQUENCE [LARGE SCALE GENOMIC DNA]</scope>
    <source>
        <strain evidence="6 7">DSM 18785</strain>
    </source>
</reference>
<dbReference type="PROSITE" id="PS50043">
    <property type="entry name" value="HTH_LUXR_2"/>
    <property type="match status" value="1"/>
</dbReference>
<keyword evidence="1" id="KW-0805">Transcription regulation</keyword>
<name>A0A3N0AR46_9ACTN</name>
<feature type="transmembrane region" description="Helical" evidence="4">
    <location>
        <begin position="131"/>
        <end position="150"/>
    </location>
</feature>
<dbReference type="PRINTS" id="PR00038">
    <property type="entry name" value="HTHLUXR"/>
</dbReference>
<dbReference type="Gene3D" id="1.10.10.10">
    <property type="entry name" value="Winged helix-like DNA-binding domain superfamily/Winged helix DNA-binding domain"/>
    <property type="match status" value="1"/>
</dbReference>
<feature type="transmembrane region" description="Helical" evidence="4">
    <location>
        <begin position="170"/>
        <end position="191"/>
    </location>
</feature>
<keyword evidence="7" id="KW-1185">Reference proteome</keyword>
<comment type="caution">
    <text evidence="6">The sequence shown here is derived from an EMBL/GenBank/DDBJ whole genome shotgun (WGS) entry which is preliminary data.</text>
</comment>
<feature type="domain" description="HTH luxR-type" evidence="5">
    <location>
        <begin position="254"/>
        <end position="318"/>
    </location>
</feature>
<feature type="transmembrane region" description="Helical" evidence="4">
    <location>
        <begin position="102"/>
        <end position="119"/>
    </location>
</feature>
<dbReference type="GO" id="GO:0006355">
    <property type="term" value="P:regulation of DNA-templated transcription"/>
    <property type="evidence" value="ECO:0007669"/>
    <property type="project" value="InterPro"/>
</dbReference>
<keyword evidence="4" id="KW-0472">Membrane</keyword>
<evidence type="ECO:0000259" key="5">
    <source>
        <dbReference type="PROSITE" id="PS50043"/>
    </source>
</evidence>
<dbReference type="Pfam" id="PF00196">
    <property type="entry name" value="GerE"/>
    <property type="match status" value="1"/>
</dbReference>
<dbReference type="InterPro" id="IPR016032">
    <property type="entry name" value="Sig_transdc_resp-reg_C-effctor"/>
</dbReference>
<organism evidence="6 7">
    <name type="scientific">Adlercreutzia equolifaciens subsp. celatus DSM 18785</name>
    <dbReference type="NCBI Taxonomy" id="1121021"/>
    <lineage>
        <taxon>Bacteria</taxon>
        <taxon>Bacillati</taxon>
        <taxon>Actinomycetota</taxon>
        <taxon>Coriobacteriia</taxon>
        <taxon>Eggerthellales</taxon>
        <taxon>Eggerthellaceae</taxon>
        <taxon>Adlercreutzia</taxon>
    </lineage>
</organism>
<keyword evidence="2" id="KW-0238">DNA-binding</keyword>
<evidence type="ECO:0000256" key="4">
    <source>
        <dbReference type="SAM" id="Phobius"/>
    </source>
</evidence>
<dbReference type="PANTHER" id="PTHR44688:SF16">
    <property type="entry name" value="DNA-BINDING TRANSCRIPTIONAL ACTIVATOR DEVR_DOSR"/>
    <property type="match status" value="1"/>
</dbReference>
<keyword evidence="3" id="KW-0804">Transcription</keyword>
<evidence type="ECO:0000256" key="1">
    <source>
        <dbReference type="ARBA" id="ARBA00023015"/>
    </source>
</evidence>
<dbReference type="GO" id="GO:0003677">
    <property type="term" value="F:DNA binding"/>
    <property type="evidence" value="ECO:0007669"/>
    <property type="project" value="UniProtKB-KW"/>
</dbReference>
<keyword evidence="4" id="KW-1133">Transmembrane helix</keyword>
<dbReference type="InterPro" id="IPR000792">
    <property type="entry name" value="Tscrpt_reg_LuxR_C"/>
</dbReference>
<keyword evidence="4" id="KW-0812">Transmembrane</keyword>
<feature type="transmembrane region" description="Helical" evidence="4">
    <location>
        <begin position="34"/>
        <end position="52"/>
    </location>
</feature>
<dbReference type="InterPro" id="IPR036388">
    <property type="entry name" value="WH-like_DNA-bd_sf"/>
</dbReference>
<accession>A0A3N0AR46</accession>
<protein>
    <submittedName>
        <fullName evidence="6">LuxR family transcriptional regulator</fullName>
    </submittedName>
</protein>
<feature type="transmembrane region" description="Helical" evidence="4">
    <location>
        <begin position="6"/>
        <end position="27"/>
    </location>
</feature>
<evidence type="ECO:0000256" key="3">
    <source>
        <dbReference type="ARBA" id="ARBA00023163"/>
    </source>
</evidence>
<evidence type="ECO:0000256" key="2">
    <source>
        <dbReference type="ARBA" id="ARBA00023125"/>
    </source>
</evidence>